<gene>
    <name evidence="2" type="ORF">BROSI_A3414</name>
</gene>
<dbReference type="Gene3D" id="1.10.1220.10">
    <property type="entry name" value="Met repressor-like"/>
    <property type="match status" value="1"/>
</dbReference>
<dbReference type="Proteomes" id="UP000032309">
    <property type="component" value="Unassembled WGS sequence"/>
</dbReference>
<proteinExistence type="predicted"/>
<evidence type="ECO:0000313" key="3">
    <source>
        <dbReference type="Proteomes" id="UP000032309"/>
    </source>
</evidence>
<evidence type="ECO:0000256" key="1">
    <source>
        <dbReference type="SAM" id="MobiDB-lite"/>
    </source>
</evidence>
<dbReference type="InterPro" id="IPR010985">
    <property type="entry name" value="Ribbon_hlx_hlx"/>
</dbReference>
<organism evidence="2 3">
    <name type="scientific">Candidatus Brocadia sinica JPN1</name>
    <dbReference type="NCBI Taxonomy" id="1197129"/>
    <lineage>
        <taxon>Bacteria</taxon>
        <taxon>Pseudomonadati</taxon>
        <taxon>Planctomycetota</taxon>
        <taxon>Candidatus Brocadiia</taxon>
        <taxon>Candidatus Brocadiales</taxon>
        <taxon>Candidatus Brocadiaceae</taxon>
        <taxon>Candidatus Brocadia</taxon>
    </lineage>
</organism>
<sequence length="70" mass="7878">MKKATYSIVLTPGIKEALEKAAQKDRRSMSSFLEKLIIEYLEKEGIPWENGSVEGKPVKAGRPKKETSKK</sequence>
<dbReference type="InterPro" id="IPR013321">
    <property type="entry name" value="Arc_rbn_hlx_hlx"/>
</dbReference>
<keyword evidence="3" id="KW-1185">Reference proteome</keyword>
<name>A0ABQ0K274_9BACT</name>
<protein>
    <recommendedName>
        <fullName evidence="4">Ribbon-helix-helix protein CopG domain-containing protein</fullName>
    </recommendedName>
</protein>
<evidence type="ECO:0008006" key="4">
    <source>
        <dbReference type="Google" id="ProtNLM"/>
    </source>
</evidence>
<dbReference type="SUPFAM" id="SSF47598">
    <property type="entry name" value="Ribbon-helix-helix"/>
    <property type="match status" value="1"/>
</dbReference>
<evidence type="ECO:0000313" key="2">
    <source>
        <dbReference type="EMBL" id="GAN34870.1"/>
    </source>
</evidence>
<comment type="caution">
    <text evidence="2">The sequence shown here is derived from an EMBL/GenBank/DDBJ whole genome shotgun (WGS) entry which is preliminary data.</text>
</comment>
<dbReference type="RefSeq" id="WP_052564817.1">
    <property type="nucleotide sequence ID" value="NZ_BAFN01000001.1"/>
</dbReference>
<dbReference type="EMBL" id="BAFN01000001">
    <property type="protein sequence ID" value="GAN34870.1"/>
    <property type="molecule type" value="Genomic_DNA"/>
</dbReference>
<reference evidence="3" key="1">
    <citation type="journal article" date="2015" name="Genome Announc.">
        <title>Draft Genome Sequence of an Anaerobic Ammonium-Oxidizing Bacterium, "Candidatus Brocadia sinica".</title>
        <authorList>
            <person name="Oshiki M."/>
            <person name="Shinyako-Hata K."/>
            <person name="Satoh H."/>
            <person name="Okabe S."/>
        </authorList>
    </citation>
    <scope>NUCLEOTIDE SEQUENCE [LARGE SCALE GENOMIC DNA]</scope>
    <source>
        <strain evidence="3">JPN1</strain>
    </source>
</reference>
<feature type="region of interest" description="Disordered" evidence="1">
    <location>
        <begin position="48"/>
        <end position="70"/>
    </location>
</feature>
<accession>A0ABQ0K274</accession>